<name>A0A4Q7AZP1_9GAMM</name>
<keyword evidence="2" id="KW-0808">Transferase</keyword>
<dbReference type="SUPFAM" id="SSF53756">
    <property type="entry name" value="UDP-Glycosyltransferase/glycogen phosphorylase"/>
    <property type="match status" value="1"/>
</dbReference>
<evidence type="ECO:0000313" key="2">
    <source>
        <dbReference type="EMBL" id="RZG69300.1"/>
    </source>
</evidence>
<dbReference type="PANTHER" id="PTHR45947">
    <property type="entry name" value="SULFOQUINOVOSYL TRANSFERASE SQD2"/>
    <property type="match status" value="1"/>
</dbReference>
<dbReference type="Gene3D" id="3.40.50.2000">
    <property type="entry name" value="Glycogen Phosphorylase B"/>
    <property type="match status" value="2"/>
</dbReference>
<organism evidence="2 3">
    <name type="scientific">Acinetobacter bouvetii</name>
    <dbReference type="NCBI Taxonomy" id="202951"/>
    <lineage>
        <taxon>Bacteria</taxon>
        <taxon>Pseudomonadati</taxon>
        <taxon>Pseudomonadota</taxon>
        <taxon>Gammaproteobacteria</taxon>
        <taxon>Moraxellales</taxon>
        <taxon>Moraxellaceae</taxon>
        <taxon>Acinetobacter</taxon>
    </lineage>
</organism>
<dbReference type="InterPro" id="IPR028098">
    <property type="entry name" value="Glyco_trans_4-like_N"/>
</dbReference>
<comment type="caution">
    <text evidence="2">The sequence shown here is derived from an EMBL/GenBank/DDBJ whole genome shotgun (WGS) entry which is preliminary data.</text>
</comment>
<proteinExistence type="predicted"/>
<protein>
    <submittedName>
        <fullName evidence="2">Glycosyltransferase</fullName>
    </submittedName>
</protein>
<dbReference type="Pfam" id="PF13692">
    <property type="entry name" value="Glyco_trans_1_4"/>
    <property type="match status" value="1"/>
</dbReference>
<dbReference type="GO" id="GO:0016758">
    <property type="term" value="F:hexosyltransferase activity"/>
    <property type="evidence" value="ECO:0007669"/>
    <property type="project" value="TreeGrafter"/>
</dbReference>
<dbReference type="InterPro" id="IPR050194">
    <property type="entry name" value="Glycosyltransferase_grp1"/>
</dbReference>
<dbReference type="PANTHER" id="PTHR45947:SF3">
    <property type="entry name" value="SULFOQUINOVOSYL TRANSFERASE SQD2"/>
    <property type="match status" value="1"/>
</dbReference>
<evidence type="ECO:0000313" key="3">
    <source>
        <dbReference type="Proteomes" id="UP000293483"/>
    </source>
</evidence>
<feature type="domain" description="Glycosyltransferase subfamily 4-like N-terminal" evidence="1">
    <location>
        <begin position="25"/>
        <end position="182"/>
    </location>
</feature>
<evidence type="ECO:0000259" key="1">
    <source>
        <dbReference type="Pfam" id="PF13439"/>
    </source>
</evidence>
<accession>A0A4Q7AZP1</accession>
<sequence length="374" mass="42073">MKIAFLCKRQYMSKDVILDKYARLYEIPNQLALLGHHVECFCLSYQSHSEGRWDESNESKTLVWHSKSYKGVKKVGLITYPILLLQRLKKIQPDVIVAASDIPHIAWGAWCARKLNIPFVADLYDNFEGFGQAKILGMKTLLRKAVCRADLITTTSQPLAELVKHAYGAQGKVISMPSTVDTKIFVSNNKSEAKKLLGLQSDCIYIGTAGGLYRDKGVDVIYQAWKIIEKHMPNVHLVIAGPYNDNCPPPEGERVHYLGSLTHSKIAMLFQALDVGIISILDTPFGRYCFPQKAYEMLACQLPVVVANVGEMNYLFKQTPQSLFEAGNAQDLANKLMKQIQSPVQNHVFIEDWTGVIQQIEPHISSLKESFRLS</sequence>
<dbReference type="AlphaFoldDB" id="A0A4Q7AZP1"/>
<dbReference type="CDD" id="cd03801">
    <property type="entry name" value="GT4_PimA-like"/>
    <property type="match status" value="1"/>
</dbReference>
<dbReference type="EMBL" id="SGSU01000002">
    <property type="protein sequence ID" value="RZG69300.1"/>
    <property type="molecule type" value="Genomic_DNA"/>
</dbReference>
<reference evidence="2 3" key="1">
    <citation type="submission" date="2019-02" db="EMBL/GenBank/DDBJ databases">
        <title>The Batch Genome Submission of Acinetobacter spp. strains.</title>
        <authorList>
            <person name="Qin J."/>
            <person name="Hu Y."/>
            <person name="Ye H."/>
            <person name="Wei L."/>
            <person name="Feng Y."/>
            <person name="Zong Z."/>
        </authorList>
    </citation>
    <scope>NUCLEOTIDE SEQUENCE [LARGE SCALE GENOMIC DNA]</scope>
    <source>
        <strain evidence="2 3">WCHABo060081</strain>
    </source>
</reference>
<dbReference type="Proteomes" id="UP000293483">
    <property type="component" value="Unassembled WGS sequence"/>
</dbReference>
<dbReference type="Pfam" id="PF13439">
    <property type="entry name" value="Glyco_transf_4"/>
    <property type="match status" value="1"/>
</dbReference>
<gene>
    <name evidence="2" type="ORF">EXE25_02370</name>
</gene>